<accession>A0A3M0KKL7</accession>
<organism evidence="1 2">
    <name type="scientific">Hirundo rustica rustica</name>
    <dbReference type="NCBI Taxonomy" id="333673"/>
    <lineage>
        <taxon>Eukaryota</taxon>
        <taxon>Metazoa</taxon>
        <taxon>Chordata</taxon>
        <taxon>Craniata</taxon>
        <taxon>Vertebrata</taxon>
        <taxon>Euteleostomi</taxon>
        <taxon>Archelosauria</taxon>
        <taxon>Archosauria</taxon>
        <taxon>Dinosauria</taxon>
        <taxon>Saurischia</taxon>
        <taxon>Theropoda</taxon>
        <taxon>Coelurosauria</taxon>
        <taxon>Aves</taxon>
        <taxon>Neognathae</taxon>
        <taxon>Neoaves</taxon>
        <taxon>Telluraves</taxon>
        <taxon>Australaves</taxon>
        <taxon>Passeriformes</taxon>
        <taxon>Sylvioidea</taxon>
        <taxon>Hirundinidae</taxon>
        <taxon>Hirundo</taxon>
    </lineage>
</organism>
<proteinExistence type="predicted"/>
<dbReference type="STRING" id="333673.A0A3M0KKL7"/>
<protein>
    <submittedName>
        <fullName evidence="1">Uncharacterized protein</fullName>
    </submittedName>
</protein>
<keyword evidence="2" id="KW-1185">Reference proteome</keyword>
<comment type="caution">
    <text evidence="1">The sequence shown here is derived from an EMBL/GenBank/DDBJ whole genome shotgun (WGS) entry which is preliminary data.</text>
</comment>
<dbReference type="OrthoDB" id="10063195at2759"/>
<dbReference type="EMBL" id="QRBI01000105">
    <property type="protein sequence ID" value="RMC13799.1"/>
    <property type="molecule type" value="Genomic_DNA"/>
</dbReference>
<name>A0A3M0KKL7_HIRRU</name>
<reference evidence="1 2" key="1">
    <citation type="submission" date="2018-07" db="EMBL/GenBank/DDBJ databases">
        <title>A high quality draft genome assembly of the barn swallow (H. rustica rustica).</title>
        <authorList>
            <person name="Formenti G."/>
            <person name="Chiara M."/>
            <person name="Poveda L."/>
            <person name="Francoijs K.-J."/>
            <person name="Bonisoli-Alquati A."/>
            <person name="Canova L."/>
            <person name="Gianfranceschi L."/>
            <person name="Horner D.S."/>
            <person name="Saino N."/>
        </authorList>
    </citation>
    <scope>NUCLEOTIDE SEQUENCE [LARGE SCALE GENOMIC DNA]</scope>
    <source>
        <strain evidence="1">Chelidonia</strain>
        <tissue evidence="1">Blood</tissue>
    </source>
</reference>
<sequence>MKWILLESMLKHMRNKEVIGESQYGFSKGKSRLINLVTFYNGIIAAVDKGRATDVIYLDLCKAFDTVPHAILVSKLGRHGFDGQITQWIMNGLEGCTQTCGQRCSVQEKSSDKWHSSEILHESTQTGIQNNPKATAKIPRVNLFQYLTT</sequence>
<evidence type="ECO:0000313" key="2">
    <source>
        <dbReference type="Proteomes" id="UP000269221"/>
    </source>
</evidence>
<gene>
    <name evidence="1" type="ORF">DUI87_08882</name>
</gene>
<dbReference type="AlphaFoldDB" id="A0A3M0KKL7"/>
<evidence type="ECO:0000313" key="1">
    <source>
        <dbReference type="EMBL" id="RMC13799.1"/>
    </source>
</evidence>
<dbReference type="PANTHER" id="PTHR33332">
    <property type="entry name" value="REVERSE TRANSCRIPTASE DOMAIN-CONTAINING PROTEIN"/>
    <property type="match status" value="1"/>
</dbReference>
<dbReference type="Proteomes" id="UP000269221">
    <property type="component" value="Unassembled WGS sequence"/>
</dbReference>